<dbReference type="GO" id="GO:0008270">
    <property type="term" value="F:zinc ion binding"/>
    <property type="evidence" value="ECO:0007669"/>
    <property type="project" value="InterPro"/>
</dbReference>
<comment type="caution">
    <text evidence="1">The sequence shown here is derived from an EMBL/GenBank/DDBJ whole genome shotgun (WGS) entry which is preliminary data.</text>
</comment>
<name>A0AAE1MV25_9FABA</name>
<protein>
    <recommendedName>
        <fullName evidence="3">CCHC-type domain-containing protein</fullName>
    </recommendedName>
</protein>
<dbReference type="GO" id="GO:0003676">
    <property type="term" value="F:nucleic acid binding"/>
    <property type="evidence" value="ECO:0007669"/>
    <property type="project" value="InterPro"/>
</dbReference>
<proteinExistence type="predicted"/>
<evidence type="ECO:0008006" key="3">
    <source>
        <dbReference type="Google" id="ProtNLM"/>
    </source>
</evidence>
<sequence length="74" mass="8551">MTPVVTIDMPNPNDFRLYDIGSQVFLAPPKTSRPPGRPRVERIESQFRNKKIYHCSSCHEEGHTRRTCKNPNPT</sequence>
<dbReference type="Proteomes" id="UP001293593">
    <property type="component" value="Unassembled WGS sequence"/>
</dbReference>
<reference evidence="1" key="1">
    <citation type="submission" date="2023-10" db="EMBL/GenBank/DDBJ databases">
        <title>Chromosome-level genome of the transformable northern wattle, Acacia crassicarpa.</title>
        <authorList>
            <person name="Massaro I."/>
            <person name="Sinha N.R."/>
            <person name="Poethig S."/>
            <person name="Leichty A.R."/>
        </authorList>
    </citation>
    <scope>NUCLEOTIDE SEQUENCE</scope>
    <source>
        <strain evidence="1">Acra3RX</strain>
        <tissue evidence="1">Leaf</tissue>
    </source>
</reference>
<dbReference type="SUPFAM" id="SSF57756">
    <property type="entry name" value="Retrovirus zinc finger-like domains"/>
    <property type="match status" value="1"/>
</dbReference>
<dbReference type="AlphaFoldDB" id="A0AAE1MV25"/>
<gene>
    <name evidence="1" type="ORF">QN277_014630</name>
</gene>
<keyword evidence="2" id="KW-1185">Reference proteome</keyword>
<evidence type="ECO:0000313" key="1">
    <source>
        <dbReference type="EMBL" id="KAK4276488.1"/>
    </source>
</evidence>
<dbReference type="EMBL" id="JAWXYG010000003">
    <property type="protein sequence ID" value="KAK4276488.1"/>
    <property type="molecule type" value="Genomic_DNA"/>
</dbReference>
<evidence type="ECO:0000313" key="2">
    <source>
        <dbReference type="Proteomes" id="UP001293593"/>
    </source>
</evidence>
<accession>A0AAE1MV25</accession>
<dbReference type="InterPro" id="IPR036875">
    <property type="entry name" value="Znf_CCHC_sf"/>
</dbReference>
<organism evidence="1 2">
    <name type="scientific">Acacia crassicarpa</name>
    <name type="common">northern wattle</name>
    <dbReference type="NCBI Taxonomy" id="499986"/>
    <lineage>
        <taxon>Eukaryota</taxon>
        <taxon>Viridiplantae</taxon>
        <taxon>Streptophyta</taxon>
        <taxon>Embryophyta</taxon>
        <taxon>Tracheophyta</taxon>
        <taxon>Spermatophyta</taxon>
        <taxon>Magnoliopsida</taxon>
        <taxon>eudicotyledons</taxon>
        <taxon>Gunneridae</taxon>
        <taxon>Pentapetalae</taxon>
        <taxon>rosids</taxon>
        <taxon>fabids</taxon>
        <taxon>Fabales</taxon>
        <taxon>Fabaceae</taxon>
        <taxon>Caesalpinioideae</taxon>
        <taxon>mimosoid clade</taxon>
        <taxon>Acacieae</taxon>
        <taxon>Acacia</taxon>
    </lineage>
</organism>